<dbReference type="Pfam" id="PF18890">
    <property type="entry name" value="FANCL_d2"/>
    <property type="match status" value="1"/>
</dbReference>
<dbReference type="InterPro" id="IPR043003">
    <property type="entry name" value="FANCL_d3_sf"/>
</dbReference>
<dbReference type="Gene3D" id="3.30.40.10">
    <property type="entry name" value="Zinc/RING finger domain, C3HC4 (zinc finger)"/>
    <property type="match status" value="1"/>
</dbReference>
<dbReference type="Gene3D" id="3.10.110.10">
    <property type="entry name" value="Ubiquitin Conjugating Enzyme"/>
    <property type="match status" value="1"/>
</dbReference>
<evidence type="ECO:0000259" key="3">
    <source>
        <dbReference type="Pfam" id="PF18891"/>
    </source>
</evidence>
<name>A0A087TDK4_STEMI</name>
<dbReference type="SMART" id="SM01197">
    <property type="entry name" value="FANCL_C"/>
    <property type="match status" value="1"/>
</dbReference>
<dbReference type="InterPro" id="IPR026850">
    <property type="entry name" value="FANCL_C"/>
</dbReference>
<sequence>MEKLSHSTYFIILNQILMSILHISLISEKGEEFYIHLKVQDTTAARKVHLRGCEKVNEILEPILDNLKQHLHQSGSLNNMLHEIQNTIEQQIRSKGISYGMEPHSEYNALLEQLHTCGWNKVHYISPDFRVVHLKCVDESVREHILKIWIPEKFPNEGPRYECDLPDEFKYKWLPGDTLAEMFNAFSENLIKFSEFWSIMDEIDSKTWVLEPEKPRRKDCRRRIVIGSGISLLLIINPLMPSTIPTCHYLGPERIVEPVREKFNKNIRLWSEYESVLHNLQQVLEIEFPSPSSSVKEEFCLECGICYSYQLGDAIPNMTCDDPNCNQPFHHACLYEYIRMLPDVRSSFNKLFGECPYCSKPLWCTIP</sequence>
<proteinExistence type="predicted"/>
<dbReference type="PANTHER" id="PTHR13206">
    <property type="entry name" value="UBIQUITIN LIGASE PROTEIN PHF9 FANCONI ANEMIA GROUP L PROTEIN"/>
    <property type="match status" value="1"/>
</dbReference>
<feature type="domain" description="FANCL C-terminal" evidence="1">
    <location>
        <begin position="301"/>
        <end position="362"/>
    </location>
</feature>
<dbReference type="CDD" id="cd23831">
    <property type="entry name" value="DRWD-N_FANCL"/>
    <property type="match status" value="1"/>
</dbReference>
<evidence type="ECO:0000313" key="4">
    <source>
        <dbReference type="EMBL" id="KFM63193.1"/>
    </source>
</evidence>
<organism evidence="4 5">
    <name type="scientific">Stegodyphus mimosarum</name>
    <name type="common">African social velvet spider</name>
    <dbReference type="NCBI Taxonomy" id="407821"/>
    <lineage>
        <taxon>Eukaryota</taxon>
        <taxon>Metazoa</taxon>
        <taxon>Ecdysozoa</taxon>
        <taxon>Arthropoda</taxon>
        <taxon>Chelicerata</taxon>
        <taxon>Arachnida</taxon>
        <taxon>Araneae</taxon>
        <taxon>Araneomorphae</taxon>
        <taxon>Entelegynae</taxon>
        <taxon>Eresoidea</taxon>
        <taxon>Eresidae</taxon>
        <taxon>Stegodyphus</taxon>
    </lineage>
</organism>
<dbReference type="Pfam" id="PF18891">
    <property type="entry name" value="FANCL_d3"/>
    <property type="match status" value="1"/>
</dbReference>
<dbReference type="GO" id="GO:0036297">
    <property type="term" value="P:interstrand cross-link repair"/>
    <property type="evidence" value="ECO:0007669"/>
    <property type="project" value="InterPro"/>
</dbReference>
<dbReference type="GO" id="GO:0006513">
    <property type="term" value="P:protein monoubiquitination"/>
    <property type="evidence" value="ECO:0007669"/>
    <property type="project" value="TreeGrafter"/>
</dbReference>
<feature type="non-terminal residue" evidence="4">
    <location>
        <position position="367"/>
    </location>
</feature>
<evidence type="ECO:0000259" key="1">
    <source>
        <dbReference type="Pfam" id="PF11793"/>
    </source>
</evidence>
<evidence type="ECO:0000259" key="2">
    <source>
        <dbReference type="Pfam" id="PF18890"/>
    </source>
</evidence>
<dbReference type="InterPro" id="IPR026848">
    <property type="entry name" value="Fancl"/>
</dbReference>
<dbReference type="PANTHER" id="PTHR13206:SF0">
    <property type="entry name" value="E3 UBIQUITIN-PROTEIN LIGASE FANCL"/>
    <property type="match status" value="1"/>
</dbReference>
<dbReference type="Gene3D" id="3.10.110.20">
    <property type="entry name" value="RWD domain-like"/>
    <property type="match status" value="1"/>
</dbReference>
<dbReference type="InterPro" id="IPR043898">
    <property type="entry name" value="FANCL_d2"/>
</dbReference>
<dbReference type="Proteomes" id="UP000054359">
    <property type="component" value="Unassembled WGS sequence"/>
</dbReference>
<dbReference type="InterPro" id="IPR013083">
    <property type="entry name" value="Znf_RING/FYVE/PHD"/>
</dbReference>
<dbReference type="GO" id="GO:0061630">
    <property type="term" value="F:ubiquitin protein ligase activity"/>
    <property type="evidence" value="ECO:0007669"/>
    <property type="project" value="TreeGrafter"/>
</dbReference>
<evidence type="ECO:0000313" key="5">
    <source>
        <dbReference type="Proteomes" id="UP000054359"/>
    </source>
</evidence>
<dbReference type="AlphaFoldDB" id="A0A087TDK4"/>
<dbReference type="GO" id="GO:0043240">
    <property type="term" value="C:Fanconi anaemia nuclear complex"/>
    <property type="evidence" value="ECO:0007669"/>
    <property type="project" value="InterPro"/>
</dbReference>
<dbReference type="STRING" id="407821.A0A087TDK4"/>
<accession>A0A087TDK4</accession>
<keyword evidence="5" id="KW-1185">Reference proteome</keyword>
<dbReference type="OMA" id="NRPFHAK"/>
<feature type="domain" description="FANCL UBC-like" evidence="2">
    <location>
        <begin position="107"/>
        <end position="190"/>
    </location>
</feature>
<protein>
    <submittedName>
        <fullName evidence="4">E3 ubiquitin-protein ligase FANCL</fullName>
    </submittedName>
</protein>
<gene>
    <name evidence="4" type="ORF">X975_23743</name>
</gene>
<dbReference type="InterPro" id="IPR016135">
    <property type="entry name" value="UBQ-conjugating_enzyme/RWD"/>
</dbReference>
<dbReference type="CDD" id="cd16490">
    <property type="entry name" value="RING-CH-C4HC3_FANCL"/>
    <property type="match status" value="1"/>
</dbReference>
<dbReference type="CDD" id="cd23832">
    <property type="entry name" value="DRWD-C_FANCL"/>
    <property type="match status" value="1"/>
</dbReference>
<reference evidence="4 5" key="1">
    <citation type="submission" date="2013-11" db="EMBL/GenBank/DDBJ databases">
        <title>Genome sequencing of Stegodyphus mimosarum.</title>
        <authorList>
            <person name="Bechsgaard J."/>
        </authorList>
    </citation>
    <scope>NUCLEOTIDE SEQUENCE [LARGE SCALE GENOMIC DNA]</scope>
</reference>
<dbReference type="EMBL" id="KK114734">
    <property type="protein sequence ID" value="KFM63193.1"/>
    <property type="molecule type" value="Genomic_DNA"/>
</dbReference>
<dbReference type="InterPro" id="IPR044037">
    <property type="entry name" value="FANCL_d3"/>
</dbReference>
<dbReference type="OrthoDB" id="10263265at2759"/>
<dbReference type="Pfam" id="PF11793">
    <property type="entry name" value="FANCL_C"/>
    <property type="match status" value="1"/>
</dbReference>
<dbReference type="CDD" id="cd23786">
    <property type="entry name" value="ELF_FANCL"/>
    <property type="match status" value="1"/>
</dbReference>
<feature type="domain" description="FANCL UBC-like" evidence="3">
    <location>
        <begin position="195"/>
        <end position="291"/>
    </location>
</feature>